<organism evidence="2">
    <name type="scientific">freshwater metagenome</name>
    <dbReference type="NCBI Taxonomy" id="449393"/>
    <lineage>
        <taxon>unclassified sequences</taxon>
        <taxon>metagenomes</taxon>
        <taxon>ecological metagenomes</taxon>
    </lineage>
</organism>
<dbReference type="Pfam" id="PF11459">
    <property type="entry name" value="AbiEi_3"/>
    <property type="match status" value="1"/>
</dbReference>
<gene>
    <name evidence="2" type="ORF">UFOPK2786_01467</name>
</gene>
<dbReference type="Pfam" id="PF17194">
    <property type="entry name" value="AbiEi_3_N"/>
    <property type="match status" value="1"/>
</dbReference>
<evidence type="ECO:0000259" key="1">
    <source>
        <dbReference type="Pfam" id="PF17194"/>
    </source>
</evidence>
<evidence type="ECO:0000313" key="2">
    <source>
        <dbReference type="EMBL" id="CAB4754476.1"/>
    </source>
</evidence>
<dbReference type="InterPro" id="IPR033455">
    <property type="entry name" value="AbiEi_3_N"/>
</dbReference>
<reference evidence="2" key="1">
    <citation type="submission" date="2020-05" db="EMBL/GenBank/DDBJ databases">
        <authorList>
            <person name="Chiriac C."/>
            <person name="Salcher M."/>
            <person name="Ghai R."/>
            <person name="Kavagutti S V."/>
        </authorList>
    </citation>
    <scope>NUCLEOTIDE SEQUENCE</scope>
</reference>
<protein>
    <submittedName>
        <fullName evidence="2">Unannotated protein</fullName>
    </submittedName>
</protein>
<accession>A0A6J6U4T9</accession>
<sequence>MGITFLINGLLRGVSHEQPLDLAILREYGISPAMAGHYARTGWLVRMGKGVYCVAGARLDRDQSLVFLQGRIEGLHVGGRTALAWQGVRRYLEAQERLTMWAPVRGDLPEWFTERFPGSLTSLSLFDDATKEAGIVTPPAVTDGVRVSSRERALLELLREVRTALQLQEARELLFATLGLRPAVLGELLTGCTSVKTVRLFLMWATQAGNVDVDALRDRYALPTGSASRWIGTLADGTKLVLPA</sequence>
<dbReference type="InterPro" id="IPR021561">
    <property type="entry name" value="AbiEi_3"/>
</dbReference>
<feature type="domain" description="Transcriptional regulator AbiEi antitoxin N-terminal" evidence="1">
    <location>
        <begin position="7"/>
        <end position="93"/>
    </location>
</feature>
<dbReference type="AlphaFoldDB" id="A0A6J6U4T9"/>
<name>A0A6J6U4T9_9ZZZZ</name>
<dbReference type="EMBL" id="CAEZYW010000258">
    <property type="protein sequence ID" value="CAB4754476.1"/>
    <property type="molecule type" value="Genomic_DNA"/>
</dbReference>
<proteinExistence type="predicted"/>